<sequence length="117" mass="13367">MHRTVIFIATISHLLHTYPYFVPHLELMRGLGTDYSGSAHLYSPNILPYAHVKTREAREGTNLKRPSIASAKNEWHFREARKQLLQSGIGQEPWIDGERNNGHLTPPWSSSETITSF</sequence>
<comment type="caution">
    <text evidence="2">The sequence shown here is derived from an EMBL/GenBank/DDBJ whole genome shotgun (WGS) entry which is preliminary data.</text>
</comment>
<dbReference type="AlphaFoldDB" id="A0AAE0KJK3"/>
<evidence type="ECO:0000313" key="2">
    <source>
        <dbReference type="EMBL" id="KAK3377826.1"/>
    </source>
</evidence>
<keyword evidence="3" id="KW-1185">Reference proteome</keyword>
<evidence type="ECO:0000256" key="1">
    <source>
        <dbReference type="SAM" id="MobiDB-lite"/>
    </source>
</evidence>
<organism evidence="2 3">
    <name type="scientific">Podospora didyma</name>
    <dbReference type="NCBI Taxonomy" id="330526"/>
    <lineage>
        <taxon>Eukaryota</taxon>
        <taxon>Fungi</taxon>
        <taxon>Dikarya</taxon>
        <taxon>Ascomycota</taxon>
        <taxon>Pezizomycotina</taxon>
        <taxon>Sordariomycetes</taxon>
        <taxon>Sordariomycetidae</taxon>
        <taxon>Sordariales</taxon>
        <taxon>Podosporaceae</taxon>
        <taxon>Podospora</taxon>
    </lineage>
</organism>
<dbReference type="Proteomes" id="UP001285441">
    <property type="component" value="Unassembled WGS sequence"/>
</dbReference>
<dbReference type="EMBL" id="JAULSW010000006">
    <property type="protein sequence ID" value="KAK3377826.1"/>
    <property type="molecule type" value="Genomic_DNA"/>
</dbReference>
<evidence type="ECO:0000313" key="3">
    <source>
        <dbReference type="Proteomes" id="UP001285441"/>
    </source>
</evidence>
<feature type="compositionally biased region" description="Polar residues" evidence="1">
    <location>
        <begin position="107"/>
        <end position="117"/>
    </location>
</feature>
<protein>
    <submittedName>
        <fullName evidence="2">Uncharacterized protein</fullName>
    </submittedName>
</protein>
<proteinExistence type="predicted"/>
<name>A0AAE0KJK3_9PEZI</name>
<reference evidence="2" key="1">
    <citation type="journal article" date="2023" name="Mol. Phylogenet. Evol.">
        <title>Genome-scale phylogeny and comparative genomics of the fungal order Sordariales.</title>
        <authorList>
            <person name="Hensen N."/>
            <person name="Bonometti L."/>
            <person name="Westerberg I."/>
            <person name="Brannstrom I.O."/>
            <person name="Guillou S."/>
            <person name="Cros-Aarteil S."/>
            <person name="Calhoun S."/>
            <person name="Haridas S."/>
            <person name="Kuo A."/>
            <person name="Mondo S."/>
            <person name="Pangilinan J."/>
            <person name="Riley R."/>
            <person name="LaButti K."/>
            <person name="Andreopoulos B."/>
            <person name="Lipzen A."/>
            <person name="Chen C."/>
            <person name="Yan M."/>
            <person name="Daum C."/>
            <person name="Ng V."/>
            <person name="Clum A."/>
            <person name="Steindorff A."/>
            <person name="Ohm R.A."/>
            <person name="Martin F."/>
            <person name="Silar P."/>
            <person name="Natvig D.O."/>
            <person name="Lalanne C."/>
            <person name="Gautier V."/>
            <person name="Ament-Velasquez S.L."/>
            <person name="Kruys A."/>
            <person name="Hutchinson M.I."/>
            <person name="Powell A.J."/>
            <person name="Barry K."/>
            <person name="Miller A.N."/>
            <person name="Grigoriev I.V."/>
            <person name="Debuchy R."/>
            <person name="Gladieux P."/>
            <person name="Hiltunen Thoren M."/>
            <person name="Johannesson H."/>
        </authorList>
    </citation>
    <scope>NUCLEOTIDE SEQUENCE</scope>
    <source>
        <strain evidence="2">CBS 232.78</strain>
    </source>
</reference>
<feature type="region of interest" description="Disordered" evidence="1">
    <location>
        <begin position="91"/>
        <end position="117"/>
    </location>
</feature>
<gene>
    <name evidence="2" type="ORF">B0H63DRAFT_478093</name>
</gene>
<reference evidence="2" key="2">
    <citation type="submission" date="2023-06" db="EMBL/GenBank/DDBJ databases">
        <authorList>
            <consortium name="Lawrence Berkeley National Laboratory"/>
            <person name="Haridas S."/>
            <person name="Hensen N."/>
            <person name="Bonometti L."/>
            <person name="Westerberg I."/>
            <person name="Brannstrom I.O."/>
            <person name="Guillou S."/>
            <person name="Cros-Aarteil S."/>
            <person name="Calhoun S."/>
            <person name="Kuo A."/>
            <person name="Mondo S."/>
            <person name="Pangilinan J."/>
            <person name="Riley R."/>
            <person name="LaButti K."/>
            <person name="Andreopoulos B."/>
            <person name="Lipzen A."/>
            <person name="Chen C."/>
            <person name="Yanf M."/>
            <person name="Daum C."/>
            <person name="Ng V."/>
            <person name="Clum A."/>
            <person name="Steindorff A."/>
            <person name="Ohm R."/>
            <person name="Martin F."/>
            <person name="Silar P."/>
            <person name="Natvig D."/>
            <person name="Lalanne C."/>
            <person name="Gautier V."/>
            <person name="Ament-velasquez S.L."/>
            <person name="Kruys A."/>
            <person name="Hutchinson M.I."/>
            <person name="Powell A.J."/>
            <person name="Barry K."/>
            <person name="Miller A.N."/>
            <person name="Grigoriev I.V."/>
            <person name="Debuchy R."/>
            <person name="Gladieux P."/>
            <person name="Thoren M.H."/>
            <person name="Johannesson H."/>
        </authorList>
    </citation>
    <scope>NUCLEOTIDE SEQUENCE</scope>
    <source>
        <strain evidence="2">CBS 232.78</strain>
    </source>
</reference>
<accession>A0AAE0KJK3</accession>